<comment type="caution">
    <text evidence="1">The sequence shown here is derived from an EMBL/GenBank/DDBJ whole genome shotgun (WGS) entry which is preliminary data.</text>
</comment>
<organism evidence="1 2">
    <name type="scientific">Candidatus Roizmanbacteria bacterium CG10_big_fil_rev_8_21_14_0_10_39_6</name>
    <dbReference type="NCBI Taxonomy" id="1974853"/>
    <lineage>
        <taxon>Bacteria</taxon>
        <taxon>Candidatus Roizmaniibacteriota</taxon>
    </lineage>
</organism>
<evidence type="ECO:0000313" key="2">
    <source>
        <dbReference type="Proteomes" id="UP000229554"/>
    </source>
</evidence>
<protein>
    <submittedName>
        <fullName evidence="1">Uncharacterized protein</fullName>
    </submittedName>
</protein>
<gene>
    <name evidence="1" type="ORF">COU88_05000</name>
</gene>
<name>A0A2M8KRB0_9BACT</name>
<sequence length="122" mass="14094">MINEVQAYLKSKLQDSSKQSLSVSDKEIINKIGVEQYIFTKLASKKFRKWKMADTCVDRVKKAINIAITNEKPLEVVFFQGGYKLWRFPSSPESDWAEFFNIAYLIEYLTSIVKAYKPGVTL</sequence>
<feature type="non-terminal residue" evidence="1">
    <location>
        <position position="122"/>
    </location>
</feature>
<dbReference type="EMBL" id="PFED01000204">
    <property type="protein sequence ID" value="PJE62446.1"/>
    <property type="molecule type" value="Genomic_DNA"/>
</dbReference>
<dbReference type="AlphaFoldDB" id="A0A2M8KRB0"/>
<accession>A0A2M8KRB0</accession>
<dbReference type="Proteomes" id="UP000229554">
    <property type="component" value="Unassembled WGS sequence"/>
</dbReference>
<proteinExistence type="predicted"/>
<reference evidence="2" key="1">
    <citation type="submission" date="2017-09" db="EMBL/GenBank/DDBJ databases">
        <title>Depth-based differentiation of microbial function through sediment-hosted aquifers and enrichment of novel symbionts in the deep terrestrial subsurface.</title>
        <authorList>
            <person name="Probst A.J."/>
            <person name="Ladd B."/>
            <person name="Jarett J.K."/>
            <person name="Geller-Mcgrath D.E."/>
            <person name="Sieber C.M.K."/>
            <person name="Emerson J.B."/>
            <person name="Anantharaman K."/>
            <person name="Thomas B.C."/>
            <person name="Malmstrom R."/>
            <person name="Stieglmeier M."/>
            <person name="Klingl A."/>
            <person name="Woyke T."/>
            <person name="Ryan C.M."/>
            <person name="Banfield J.F."/>
        </authorList>
    </citation>
    <scope>NUCLEOTIDE SEQUENCE [LARGE SCALE GENOMIC DNA]</scope>
</reference>
<evidence type="ECO:0000313" key="1">
    <source>
        <dbReference type="EMBL" id="PJE62446.1"/>
    </source>
</evidence>